<dbReference type="InterPro" id="IPR001849">
    <property type="entry name" value="PH_domain"/>
</dbReference>
<dbReference type="Proteomes" id="UP000694941">
    <property type="component" value="Unplaced"/>
</dbReference>
<dbReference type="GeneID" id="106475765"/>
<organism evidence="3 4">
    <name type="scientific">Limulus polyphemus</name>
    <name type="common">Atlantic horseshoe crab</name>
    <dbReference type="NCBI Taxonomy" id="6850"/>
    <lineage>
        <taxon>Eukaryota</taxon>
        <taxon>Metazoa</taxon>
        <taxon>Ecdysozoa</taxon>
        <taxon>Arthropoda</taxon>
        <taxon>Chelicerata</taxon>
        <taxon>Merostomata</taxon>
        <taxon>Xiphosura</taxon>
        <taxon>Limulidae</taxon>
        <taxon>Limulus</taxon>
    </lineage>
</organism>
<name>A0ABM1RVV8_LIMPO</name>
<dbReference type="PANTHER" id="PTHR22902">
    <property type="entry name" value="SESQUIPEDALIAN"/>
    <property type="match status" value="1"/>
</dbReference>
<dbReference type="RefSeq" id="XP_022235513.1">
    <property type="nucleotide sequence ID" value="XM_022379805.1"/>
</dbReference>
<dbReference type="PROSITE" id="PS50003">
    <property type="entry name" value="PH_DOMAIN"/>
    <property type="match status" value="1"/>
</dbReference>
<reference evidence="4" key="1">
    <citation type="submission" date="2025-08" db="UniProtKB">
        <authorList>
            <consortium name="RefSeq"/>
        </authorList>
    </citation>
    <scope>IDENTIFICATION</scope>
    <source>
        <tissue evidence="4">Muscle</tissue>
    </source>
</reference>
<dbReference type="InterPro" id="IPR011993">
    <property type="entry name" value="PH-like_dom_sf"/>
</dbReference>
<sequence length="88" mass="10366">MRFNDKEIFPVAFGKADKEGRLNHKVRGFRDSYKERWFKLKGNLLFYFKVNEFGAVIEKEPAGLFVIEQCKVEHETLSDLPFCFSISK</sequence>
<feature type="domain" description="PH" evidence="2">
    <location>
        <begin position="15"/>
        <end position="88"/>
    </location>
</feature>
<proteinExistence type="predicted"/>
<dbReference type="PANTHER" id="PTHR22902:SF9">
    <property type="entry name" value="PLECKSTRIN HOMOLOGY DOMAIN-CONTAINING FAMILY J MEMBER 1"/>
    <property type="match status" value="1"/>
</dbReference>
<evidence type="ECO:0000256" key="1">
    <source>
        <dbReference type="ARBA" id="ARBA00041004"/>
    </source>
</evidence>
<accession>A0ABM1RVV8</accession>
<evidence type="ECO:0000313" key="4">
    <source>
        <dbReference type="RefSeq" id="XP_022235513.1"/>
    </source>
</evidence>
<evidence type="ECO:0000313" key="3">
    <source>
        <dbReference type="Proteomes" id="UP000694941"/>
    </source>
</evidence>
<protein>
    <recommendedName>
        <fullName evidence="1">Pleckstrin homology domain-containing family J member 1</fullName>
    </recommendedName>
</protein>
<dbReference type="SUPFAM" id="SSF50729">
    <property type="entry name" value="PH domain-like"/>
    <property type="match status" value="1"/>
</dbReference>
<dbReference type="InterPro" id="IPR045188">
    <property type="entry name" value="Boi1/Boi2-like"/>
</dbReference>
<gene>
    <name evidence="4" type="primary">LOC106475765</name>
</gene>
<dbReference type="Gene3D" id="2.30.29.30">
    <property type="entry name" value="Pleckstrin-homology domain (PH domain)/Phosphotyrosine-binding domain (PTB)"/>
    <property type="match status" value="1"/>
</dbReference>
<keyword evidence="3" id="KW-1185">Reference proteome</keyword>
<dbReference type="Pfam" id="PF00169">
    <property type="entry name" value="PH"/>
    <property type="match status" value="1"/>
</dbReference>
<evidence type="ECO:0000259" key="2">
    <source>
        <dbReference type="PROSITE" id="PS50003"/>
    </source>
</evidence>